<dbReference type="SUPFAM" id="SSF52980">
    <property type="entry name" value="Restriction endonuclease-like"/>
    <property type="match status" value="1"/>
</dbReference>
<evidence type="ECO:0000313" key="5">
    <source>
        <dbReference type="Proteomes" id="UP000706151"/>
    </source>
</evidence>
<proteinExistence type="inferred from homology"/>
<dbReference type="CDD" id="cd20736">
    <property type="entry name" value="PoNe_Nuclease"/>
    <property type="match status" value="1"/>
</dbReference>
<dbReference type="NCBIfam" id="TIGR00252">
    <property type="entry name" value="YraN family protein"/>
    <property type="match status" value="1"/>
</dbReference>
<dbReference type="InterPro" id="IPR003509">
    <property type="entry name" value="UPF0102_YraN-like"/>
</dbReference>
<feature type="region of interest" description="Disordered" evidence="3">
    <location>
        <begin position="1"/>
        <end position="20"/>
    </location>
</feature>
<dbReference type="InterPro" id="IPR011335">
    <property type="entry name" value="Restrct_endonuc-II-like"/>
</dbReference>
<evidence type="ECO:0000313" key="4">
    <source>
        <dbReference type="EMBL" id="MBK7952949.1"/>
    </source>
</evidence>
<dbReference type="InterPro" id="IPR011856">
    <property type="entry name" value="tRNA_endonuc-like_dom_sf"/>
</dbReference>
<evidence type="ECO:0000256" key="1">
    <source>
        <dbReference type="ARBA" id="ARBA00006738"/>
    </source>
</evidence>
<reference evidence="4 5" key="1">
    <citation type="submission" date="2020-10" db="EMBL/GenBank/DDBJ databases">
        <title>Connecting structure to function with the recovery of over 1000 high-quality activated sludge metagenome-assembled genomes encoding full-length rRNA genes using long-read sequencing.</title>
        <authorList>
            <person name="Singleton C.M."/>
            <person name="Petriglieri F."/>
            <person name="Kristensen J.M."/>
            <person name="Kirkegaard R.H."/>
            <person name="Michaelsen T.Y."/>
            <person name="Andersen M.H."/>
            <person name="Karst S.M."/>
            <person name="Dueholm M.S."/>
            <person name="Nielsen P.H."/>
            <person name="Albertsen M."/>
        </authorList>
    </citation>
    <scope>NUCLEOTIDE SEQUENCE [LARGE SCALE GENOMIC DNA]</scope>
    <source>
        <strain evidence="4">Fred_18-Q3-R57-64_BAT3C.720</strain>
    </source>
</reference>
<sequence length="135" mass="14796">MGISLQVSGKDNTCGQGGHTARSGSVAEELAARFLESRGLSVLARNYRCPGGEVDLVCREQRILVFVEVRLRRNAGYGGAAASITTVKQRRIVLAAKHYLNAHRGREPDCRFDCMLLDELSADTIEWIRDAFSAA</sequence>
<dbReference type="PANTHER" id="PTHR34039:SF1">
    <property type="entry name" value="UPF0102 PROTEIN YRAN"/>
    <property type="match status" value="1"/>
</dbReference>
<organism evidence="4 5">
    <name type="scientific">Candidatus Accumulibacter affinis</name>
    <dbReference type="NCBI Taxonomy" id="2954384"/>
    <lineage>
        <taxon>Bacteria</taxon>
        <taxon>Pseudomonadati</taxon>
        <taxon>Pseudomonadota</taxon>
        <taxon>Betaproteobacteria</taxon>
        <taxon>Candidatus Accumulibacter</taxon>
    </lineage>
</organism>
<dbReference type="HAMAP" id="MF_00048">
    <property type="entry name" value="UPF0102"/>
    <property type="match status" value="1"/>
</dbReference>
<dbReference type="Proteomes" id="UP000706151">
    <property type="component" value="Unassembled WGS sequence"/>
</dbReference>
<comment type="similarity">
    <text evidence="1 2">Belongs to the UPF0102 family.</text>
</comment>
<name>A0A935W3E3_9PROT</name>
<dbReference type="AlphaFoldDB" id="A0A935W3E3"/>
<evidence type="ECO:0000256" key="2">
    <source>
        <dbReference type="HAMAP-Rule" id="MF_00048"/>
    </source>
</evidence>
<dbReference type="Gene3D" id="3.40.1350.10">
    <property type="match status" value="1"/>
</dbReference>
<gene>
    <name evidence="4" type="ORF">IPK02_02685</name>
</gene>
<dbReference type="Pfam" id="PF02021">
    <property type="entry name" value="UPF0102"/>
    <property type="match status" value="1"/>
</dbReference>
<dbReference type="PANTHER" id="PTHR34039">
    <property type="entry name" value="UPF0102 PROTEIN YRAN"/>
    <property type="match status" value="1"/>
</dbReference>
<dbReference type="NCBIfam" id="NF009150">
    <property type="entry name" value="PRK12497.1-3"/>
    <property type="match status" value="1"/>
</dbReference>
<comment type="caution">
    <text evidence="4">The sequence shown here is derived from an EMBL/GenBank/DDBJ whole genome shotgun (WGS) entry which is preliminary data.</text>
</comment>
<dbReference type="GO" id="GO:0003676">
    <property type="term" value="F:nucleic acid binding"/>
    <property type="evidence" value="ECO:0007669"/>
    <property type="project" value="InterPro"/>
</dbReference>
<accession>A0A935W3E3</accession>
<feature type="compositionally biased region" description="Polar residues" evidence="3">
    <location>
        <begin position="1"/>
        <end position="14"/>
    </location>
</feature>
<protein>
    <recommendedName>
        <fullName evidence="2">UPF0102 protein IPK02_02685</fullName>
    </recommendedName>
</protein>
<dbReference type="EMBL" id="JADJOT010000002">
    <property type="protein sequence ID" value="MBK7952949.1"/>
    <property type="molecule type" value="Genomic_DNA"/>
</dbReference>
<evidence type="ECO:0000256" key="3">
    <source>
        <dbReference type="SAM" id="MobiDB-lite"/>
    </source>
</evidence>